<dbReference type="PANTHER" id="PTHR12296:SF17">
    <property type="entry name" value="DENN DOMAIN-CONTAINING PROTEIN 4C"/>
    <property type="match status" value="1"/>
</dbReference>
<keyword evidence="2" id="KW-0344">Guanine-nucleotide releasing factor</keyword>
<feature type="compositionally biased region" description="Basic and acidic residues" evidence="4">
    <location>
        <begin position="1174"/>
        <end position="1188"/>
    </location>
</feature>
<keyword evidence="7" id="KW-1185">Reference proteome</keyword>
<feature type="region of interest" description="Disordered" evidence="4">
    <location>
        <begin position="897"/>
        <end position="927"/>
    </location>
</feature>
<proteinExistence type="predicted"/>
<evidence type="ECO:0000256" key="2">
    <source>
        <dbReference type="ARBA" id="ARBA00022658"/>
    </source>
</evidence>
<name>A0A3Q0FMX8_ALLSI</name>
<evidence type="ECO:0000313" key="7">
    <source>
        <dbReference type="Proteomes" id="UP000189705"/>
    </source>
</evidence>
<reference evidence="8" key="1">
    <citation type="submission" date="2025-08" db="UniProtKB">
        <authorList>
            <consortium name="RefSeq"/>
        </authorList>
    </citation>
    <scope>IDENTIFICATION</scope>
</reference>
<feature type="region of interest" description="Disordered" evidence="4">
    <location>
        <begin position="1631"/>
        <end position="1688"/>
    </location>
</feature>
<feature type="compositionally biased region" description="Polar residues" evidence="4">
    <location>
        <begin position="1033"/>
        <end position="1042"/>
    </location>
</feature>
<dbReference type="GO" id="GO:0031410">
    <property type="term" value="C:cytoplasmic vesicle"/>
    <property type="evidence" value="ECO:0007669"/>
    <property type="project" value="TreeGrafter"/>
</dbReference>
<evidence type="ECO:0000313" key="8">
    <source>
        <dbReference type="RefSeq" id="XP_025047545.1"/>
    </source>
</evidence>
<dbReference type="CTD" id="55667"/>
<dbReference type="SMART" id="SM00801">
    <property type="entry name" value="dDENN"/>
    <property type="match status" value="1"/>
</dbReference>
<feature type="repeat" description="PPR" evidence="3">
    <location>
        <begin position="807"/>
        <end position="841"/>
    </location>
</feature>
<evidence type="ECO:0000256" key="1">
    <source>
        <dbReference type="ARBA" id="ARBA00022553"/>
    </source>
</evidence>
<feature type="compositionally biased region" description="Polar residues" evidence="4">
    <location>
        <begin position="1123"/>
        <end position="1135"/>
    </location>
</feature>
<dbReference type="GO" id="GO:0005085">
    <property type="term" value="F:guanyl-nucleotide exchange factor activity"/>
    <property type="evidence" value="ECO:0007669"/>
    <property type="project" value="UniProtKB-KW"/>
</dbReference>
<dbReference type="InterPro" id="IPR005112">
    <property type="entry name" value="dDENN_dom"/>
</dbReference>
<dbReference type="Pfam" id="PF03456">
    <property type="entry name" value="uDENN"/>
    <property type="match status" value="1"/>
</dbReference>
<dbReference type="PROSITE" id="PS51498">
    <property type="entry name" value="MABP"/>
    <property type="match status" value="1"/>
</dbReference>
<feature type="region of interest" description="Disordered" evidence="4">
    <location>
        <begin position="1276"/>
        <end position="1369"/>
    </location>
</feature>
<dbReference type="Pfam" id="PF03455">
    <property type="entry name" value="dDENN"/>
    <property type="match status" value="1"/>
</dbReference>
<dbReference type="InterPro" id="IPR001194">
    <property type="entry name" value="cDENN_dom"/>
</dbReference>
<accession>A0A3Q0FMX8</accession>
<dbReference type="InterPro" id="IPR005113">
    <property type="entry name" value="uDENN_dom"/>
</dbReference>
<dbReference type="GeneID" id="102381933"/>
<sequence length="1859" mass="205275">MIEDKGPRVADYFVVAGLTDTSTLLDQEISRCETKSTGPKAPITDIAVIIKSAGETVPEGYTCVESTPTALQANLNYGSLKSPELFLCYKRGWDKPPLTDIGVLYEGKERVISGCEVIQATPYGRCANVNNSSATSQRIFITFRRAPPVRPQNSLAVTDICVIVTSKGETPPHTFCRVDKNLNCGMWGSSVYLCYKKSVPASNSIAYKAGLIFRYPEEDYESFPLSESVPLFCLPMGATIECWDPQTKYPLPVFSTFVLTGSSAEKVYGAAIQFYEPYSRELLTEKQQLQLSLLTAVERKVVTAKSINSNKCICLLSHWPFFEAFRKFLMFIYKLSVSGPHPLPIEKHISHFMQNISFPSPQRPRILVQLSAHDALILSQPVSTPLPLSGANFSTLLMNLGPENCATVLLFVLLEGKILLHSLRPAVLTGVAEAVVAMIFPFQWQCPYIPLCPLSLATVLSAPVPFIVGVDSRYFDLYDPPQDVVCIDLDTNMVYISDDKKSMNWKQLPKKPCKILLSTLKKLHPQLASVHRKTQEGSAVEMTPIEADFSWQKKMTELEMEIQEAFLRFMASILKGYRPFLKPITQAPSNKATAADSLFDHQGFLKSRDRAYTKFYALLTKTQIFSRFIEECSFVSDKDTGLAFFDDCTEKVDVDSAEDTRLIELDESQKSEHTVFIMPPEPPPEDGQDRAPKYSYKNFPRLDLKIFDRPQELKISFNRHPAGGSISNSPALMAKRTKQEIKTAHKLAKRYYTNPPQWAKCLFSHCYSLWFICLPAYVRVAHPKVKALQQAYDVLIKMRKTDVEPLDEVCYRVVMQLCGLWGHPVQAVRVLFEMKNAGIQPNAITYGYYNKAVLESPWPSSNRSGIFLWTKVRNVVRGMARFRQCLKKATRSSHVPVIPAPRNAMGGSDGDTVSHGSVDSSNDANNGEHTLFVRDLVRLDSIDNHSSTGGQSDQGYGSKDELVREDGYSLHANGTLMGKKSSKTEDLTEEVCATDDSGEKQQLSTEPHSLTEPPTWGNSIVKVPSGIFDGTGRKSSGGTASTPPFIAQDSIEGSVFDDASPKKTSEKGQKRQKLFSERSCSFSSESRAGMLLKKGSLDLISSEIAIMMGADAKILTAALSGAKTSPTHTSKSLNFDSMGDQQVPALSGNRTYMSKGTWELEHRSSPVMEEPEEGPEHLKNGGDDNADKAEDHLTKLLAGNQSTNGKMEPKDAANKRNSLYGVVKPVEREDVEVGSDPLSLLATESIKPKCSETEEKTMPVVSRYLADEIESYMNLKSPVGSKFPSMELHKEESREITVSSTLDHSQDKRSSLPSDSIPRVPKQHESRKSPSVSRSKTFAGRPKQPFRSRVQKERSSSVTGLGHSPQHGSLGSVVTTLSSLKLDNILSGPKIDVLKSGMKQAANVASKMWGAVASAYNYSEDEEETHQQDFPFPIGLEDHLLGDSLSSKTGILGLVTSELTQSTTSLGSSNSSGDVGKQQYLTGEISFPRSMKGLDSEKSEHGSSHNTSLSSIFQNCAMEVLMSSCSQCRACEALVYDEEIMAGWTADDSNLNTTCPFCKSTFLPLLNVEFKDFRGSASFFLKPSISGDSLHSGNIPITTDPLELKPASSSAVADLMSFSDHPNSNEIIVEETSSTPEQSNMPEEQSKGPRAVTTSGNNPPKPGASLTRSHSVGGPLQNIDLSQRPSHGISTVSLPNSLQEVVLPLSSLSQDSKLVYIQLLWDNINLYQEPGEPLYISWRNLNSVEKKPSTTSEDQQAISTLLENVKLSIQHNNVLKPINFLLQKVQPGVKRQRSFYREILFLSLVSLGRQNIDIEAFDSEYRIAYKGLASDVLEKMQKIDAPPGSRVEWCRKCFGAPLI</sequence>
<dbReference type="Gene3D" id="1.25.40.10">
    <property type="entry name" value="Tetratricopeptide repeat domain"/>
    <property type="match status" value="1"/>
</dbReference>
<evidence type="ECO:0000259" key="5">
    <source>
        <dbReference type="PROSITE" id="PS50211"/>
    </source>
</evidence>
<dbReference type="Gene3D" id="2.100.10.50">
    <property type="match status" value="1"/>
</dbReference>
<dbReference type="RefSeq" id="XP_025047545.1">
    <property type="nucleotide sequence ID" value="XM_025191760.1"/>
</dbReference>
<dbReference type="InterPro" id="IPR051696">
    <property type="entry name" value="DENN_Domain_GEFs"/>
</dbReference>
<evidence type="ECO:0000256" key="3">
    <source>
        <dbReference type="PROSITE-ProRule" id="PRU00708"/>
    </source>
</evidence>
<protein>
    <submittedName>
        <fullName evidence="8">DENN domain-containing protein 4C isoform X4</fullName>
    </submittedName>
</protein>
<organism evidence="7 8">
    <name type="scientific">Alligator sinensis</name>
    <name type="common">Chinese alligator</name>
    <dbReference type="NCBI Taxonomy" id="38654"/>
    <lineage>
        <taxon>Eukaryota</taxon>
        <taxon>Metazoa</taxon>
        <taxon>Chordata</taxon>
        <taxon>Craniata</taxon>
        <taxon>Vertebrata</taxon>
        <taxon>Euteleostomi</taxon>
        <taxon>Archelosauria</taxon>
        <taxon>Archosauria</taxon>
        <taxon>Crocodylia</taxon>
        <taxon>Alligatoridae</taxon>
        <taxon>Alligatorinae</taxon>
        <taxon>Alligator</taxon>
    </lineage>
</organism>
<feature type="domain" description="UDENN" evidence="5">
    <location>
        <begin position="191"/>
        <end position="641"/>
    </location>
</feature>
<dbReference type="PROSITE" id="PS50211">
    <property type="entry name" value="DENN"/>
    <property type="match status" value="1"/>
</dbReference>
<dbReference type="PANTHER" id="PTHR12296">
    <property type="entry name" value="DENN DOMAIN-CONTAINING PROTEIN 4"/>
    <property type="match status" value="1"/>
</dbReference>
<dbReference type="PROSITE" id="PS51375">
    <property type="entry name" value="PPR"/>
    <property type="match status" value="1"/>
</dbReference>
<dbReference type="GO" id="GO:0032483">
    <property type="term" value="P:regulation of Rab protein signal transduction"/>
    <property type="evidence" value="ECO:0007669"/>
    <property type="project" value="TreeGrafter"/>
</dbReference>
<dbReference type="SMART" id="SM00799">
    <property type="entry name" value="DENN"/>
    <property type="match status" value="1"/>
</dbReference>
<feature type="compositionally biased region" description="Polar residues" evidence="4">
    <location>
        <begin position="914"/>
        <end position="927"/>
    </location>
</feature>
<feature type="region of interest" description="Disordered" evidence="4">
    <location>
        <begin position="972"/>
        <end position="1078"/>
    </location>
</feature>
<dbReference type="FunFam" id="2.100.10.50:FF:000001">
    <property type="entry name" value="DENN domain containing 4C"/>
    <property type="match status" value="1"/>
</dbReference>
<dbReference type="SMART" id="SM00800">
    <property type="entry name" value="uDENN"/>
    <property type="match status" value="1"/>
</dbReference>
<gene>
    <name evidence="8" type="primary">DENND4C</name>
</gene>
<dbReference type="Gene3D" id="3.40.50.11500">
    <property type="match status" value="1"/>
</dbReference>
<evidence type="ECO:0000256" key="4">
    <source>
        <dbReference type="SAM" id="MobiDB-lite"/>
    </source>
</evidence>
<evidence type="ECO:0000259" key="6">
    <source>
        <dbReference type="PROSITE" id="PS51498"/>
    </source>
</evidence>
<dbReference type="GO" id="GO:0005829">
    <property type="term" value="C:cytosol"/>
    <property type="evidence" value="ECO:0007669"/>
    <property type="project" value="UniProtKB-ARBA"/>
</dbReference>
<feature type="compositionally biased region" description="Polar residues" evidence="4">
    <location>
        <begin position="1679"/>
        <end position="1688"/>
    </location>
</feature>
<feature type="compositionally biased region" description="Polar residues" evidence="4">
    <location>
        <begin position="1631"/>
        <end position="1643"/>
    </location>
</feature>
<dbReference type="InterPro" id="IPR023341">
    <property type="entry name" value="MABP"/>
</dbReference>
<dbReference type="InterPro" id="IPR002885">
    <property type="entry name" value="PPR_rpt"/>
</dbReference>
<dbReference type="FunFam" id="1.25.40.10:FF:000042">
    <property type="entry name" value="C-myc promoter-binding protein isoform X1"/>
    <property type="match status" value="1"/>
</dbReference>
<dbReference type="InterPro" id="IPR043153">
    <property type="entry name" value="DENN_C"/>
</dbReference>
<dbReference type="Proteomes" id="UP000189705">
    <property type="component" value="Unplaced"/>
</dbReference>
<dbReference type="InterPro" id="IPR011990">
    <property type="entry name" value="TPR-like_helical_dom_sf"/>
</dbReference>
<dbReference type="Pfam" id="PF02141">
    <property type="entry name" value="DENN"/>
    <property type="match status" value="1"/>
</dbReference>
<keyword evidence="1" id="KW-0597">Phosphoprotein</keyword>
<feature type="region of interest" description="Disordered" evidence="4">
    <location>
        <begin position="1123"/>
        <end position="1188"/>
    </location>
</feature>
<feature type="compositionally biased region" description="Basic and acidic residues" evidence="4">
    <location>
        <begin position="1059"/>
        <end position="1069"/>
    </location>
</feature>
<feature type="domain" description="MABP" evidence="6">
    <location>
        <begin position="40"/>
        <end position="199"/>
    </location>
</feature>
<dbReference type="InterPro" id="IPR037516">
    <property type="entry name" value="Tripartite_DENN"/>
</dbReference>